<gene>
    <name evidence="1" type="ORF">GAQ44_13435</name>
</gene>
<name>A0A7J5GYB4_BACUN</name>
<reference evidence="1 2" key="1">
    <citation type="journal article" date="2019" name="Nat. Med.">
        <title>A library of human gut bacterial isolates paired with longitudinal multiomics data enables mechanistic microbiome research.</title>
        <authorList>
            <person name="Poyet M."/>
            <person name="Groussin M."/>
            <person name="Gibbons S.M."/>
            <person name="Avila-Pacheco J."/>
            <person name="Jiang X."/>
            <person name="Kearney S.M."/>
            <person name="Perrotta A.R."/>
            <person name="Berdy B."/>
            <person name="Zhao S."/>
            <person name="Lieberman T.D."/>
            <person name="Swanson P.K."/>
            <person name="Smith M."/>
            <person name="Roesemann S."/>
            <person name="Alexander J.E."/>
            <person name="Rich S.A."/>
            <person name="Livny J."/>
            <person name="Vlamakis H."/>
            <person name="Clish C."/>
            <person name="Bullock K."/>
            <person name="Deik A."/>
            <person name="Scott J."/>
            <person name="Pierce K.A."/>
            <person name="Xavier R.J."/>
            <person name="Alm E.J."/>
        </authorList>
    </citation>
    <scope>NUCLEOTIDE SEQUENCE [LARGE SCALE GENOMIC DNA]</scope>
    <source>
        <strain evidence="1 2">BIOML-A19</strain>
    </source>
</reference>
<protein>
    <submittedName>
        <fullName evidence="1">DUF2931 family protein</fullName>
    </submittedName>
</protein>
<evidence type="ECO:0000313" key="1">
    <source>
        <dbReference type="EMBL" id="KAB4182628.1"/>
    </source>
</evidence>
<dbReference type="InterPro" id="IPR021326">
    <property type="entry name" value="DUF2931"/>
</dbReference>
<dbReference type="AlphaFoldDB" id="A0A7J5GYB4"/>
<proteinExistence type="predicted"/>
<dbReference type="Proteomes" id="UP000487221">
    <property type="component" value="Unassembled WGS sequence"/>
</dbReference>
<dbReference type="Pfam" id="PF11153">
    <property type="entry name" value="DUF2931"/>
    <property type="match status" value="1"/>
</dbReference>
<accession>A0A7J5GYB4</accession>
<evidence type="ECO:0000313" key="2">
    <source>
        <dbReference type="Proteomes" id="UP000487221"/>
    </source>
</evidence>
<dbReference type="EMBL" id="WCTY01000024">
    <property type="protein sequence ID" value="KAB4182628.1"/>
    <property type="molecule type" value="Genomic_DNA"/>
</dbReference>
<sequence length="382" mass="44421">MKILFIVMGILSLFSSCSGKKEKQQEKEKLYSWRPSESAPYLYPTTIHVGYFGMPDKSTVYIPSKSLVGNVWGVGQSLHAVGEKYKPLPEAIEIVWLSFTENKFYFVSEWLPKNRLQSLFDTVWMNVRKIEQRYDGLVVGMAPYGMIQIWAVGDGRVTEVCCLHGAEVPVKMSEFRPRAIISQDEYVKSTIEDEPSVYENLKKNGLPDSLLFENYRKRFNYHIVPEIEMEDVDLTQIAVHYFNGEYDVILWERLKENLYSLQARPRNIYISWTAGKDQYEVRFVFDEQMILSAFEKVFGSDYPQRDDFDVVELYEKLYGEGKLPKGDFTIHIDNEGKPTGVSLKTEKGEMSVPTDKMQILVIKNDKLIYESSNYNESDWWGY</sequence>
<dbReference type="PROSITE" id="PS51257">
    <property type="entry name" value="PROKAR_LIPOPROTEIN"/>
    <property type="match status" value="1"/>
</dbReference>
<organism evidence="1 2">
    <name type="scientific">Bacteroides uniformis</name>
    <dbReference type="NCBI Taxonomy" id="820"/>
    <lineage>
        <taxon>Bacteria</taxon>
        <taxon>Pseudomonadati</taxon>
        <taxon>Bacteroidota</taxon>
        <taxon>Bacteroidia</taxon>
        <taxon>Bacteroidales</taxon>
        <taxon>Bacteroidaceae</taxon>
        <taxon>Bacteroides</taxon>
    </lineage>
</organism>
<dbReference type="RefSeq" id="WP_151875706.1">
    <property type="nucleotide sequence ID" value="NZ_WCTY01000024.1"/>
</dbReference>
<comment type="caution">
    <text evidence="1">The sequence shown here is derived from an EMBL/GenBank/DDBJ whole genome shotgun (WGS) entry which is preliminary data.</text>
</comment>